<dbReference type="AlphaFoldDB" id="A0AA39MSZ1"/>
<accession>A0AA39MSZ1</accession>
<dbReference type="InterPro" id="IPR006076">
    <property type="entry name" value="FAD-dep_OxRdtase"/>
</dbReference>
<evidence type="ECO:0000313" key="2">
    <source>
        <dbReference type="EMBL" id="KAK0444904.1"/>
    </source>
</evidence>
<dbReference type="InterPro" id="IPR036188">
    <property type="entry name" value="FAD/NAD-bd_sf"/>
</dbReference>
<dbReference type="Proteomes" id="UP001175211">
    <property type="component" value="Unassembled WGS sequence"/>
</dbReference>
<dbReference type="Gene3D" id="3.50.50.60">
    <property type="entry name" value="FAD/NAD(P)-binding domain"/>
    <property type="match status" value="1"/>
</dbReference>
<keyword evidence="3" id="KW-1185">Reference proteome</keyword>
<name>A0AA39MSZ1_ARMTA</name>
<dbReference type="SUPFAM" id="SSF51905">
    <property type="entry name" value="FAD/NAD(P)-binding domain"/>
    <property type="match status" value="1"/>
</dbReference>
<organism evidence="2 3">
    <name type="scientific">Armillaria tabescens</name>
    <name type="common">Ringless honey mushroom</name>
    <name type="synonym">Agaricus tabescens</name>
    <dbReference type="NCBI Taxonomy" id="1929756"/>
    <lineage>
        <taxon>Eukaryota</taxon>
        <taxon>Fungi</taxon>
        <taxon>Dikarya</taxon>
        <taxon>Basidiomycota</taxon>
        <taxon>Agaricomycotina</taxon>
        <taxon>Agaricomycetes</taxon>
        <taxon>Agaricomycetidae</taxon>
        <taxon>Agaricales</taxon>
        <taxon>Marasmiineae</taxon>
        <taxon>Physalacriaceae</taxon>
        <taxon>Desarmillaria</taxon>
    </lineage>
</organism>
<dbReference type="Pfam" id="PF01266">
    <property type="entry name" value="DAO"/>
    <property type="match status" value="1"/>
</dbReference>
<comment type="caution">
    <text evidence="2">The sequence shown here is derived from an EMBL/GenBank/DDBJ whole genome shotgun (WGS) entry which is preliminary data.</text>
</comment>
<reference evidence="2" key="1">
    <citation type="submission" date="2023-06" db="EMBL/GenBank/DDBJ databases">
        <authorList>
            <consortium name="Lawrence Berkeley National Laboratory"/>
            <person name="Ahrendt S."/>
            <person name="Sahu N."/>
            <person name="Indic B."/>
            <person name="Wong-Bajracharya J."/>
            <person name="Merenyi Z."/>
            <person name="Ke H.-M."/>
            <person name="Monk M."/>
            <person name="Kocsube S."/>
            <person name="Drula E."/>
            <person name="Lipzen A."/>
            <person name="Balint B."/>
            <person name="Henrissat B."/>
            <person name="Andreopoulos B."/>
            <person name="Martin F.M."/>
            <person name="Harder C.B."/>
            <person name="Rigling D."/>
            <person name="Ford K.L."/>
            <person name="Foster G.D."/>
            <person name="Pangilinan J."/>
            <person name="Papanicolaou A."/>
            <person name="Barry K."/>
            <person name="LaButti K."/>
            <person name="Viragh M."/>
            <person name="Koriabine M."/>
            <person name="Yan M."/>
            <person name="Riley R."/>
            <person name="Champramary S."/>
            <person name="Plett K.L."/>
            <person name="Tsai I.J."/>
            <person name="Slot J."/>
            <person name="Sipos G."/>
            <person name="Plett J."/>
            <person name="Nagy L.G."/>
            <person name="Grigoriev I.V."/>
        </authorList>
    </citation>
    <scope>NUCLEOTIDE SEQUENCE</scope>
    <source>
        <strain evidence="2">CCBAS 213</strain>
    </source>
</reference>
<gene>
    <name evidence="2" type="ORF">EV420DRAFT_986753</name>
</gene>
<protein>
    <recommendedName>
        <fullName evidence="1">FAD dependent oxidoreductase domain-containing protein</fullName>
    </recommendedName>
</protein>
<feature type="domain" description="FAD dependent oxidoreductase" evidence="1">
    <location>
        <begin position="66"/>
        <end position="135"/>
    </location>
</feature>
<proteinExistence type="predicted"/>
<evidence type="ECO:0000313" key="3">
    <source>
        <dbReference type="Proteomes" id="UP001175211"/>
    </source>
</evidence>
<sequence>MVSNFLLLQVAIDTIREMVSSYRRVTKQIKQSPGLPVSNPITPFWSIPASPIQKEGSSAALPASADVVITGSGITGTAFACTLLDTDESLDVMMLEARDACSGATAWNGGHITPLLYHDYLELKEKHGAEAAKQIIRFRLSHLDVLIGVAEEEGMDGREPVSKGGNI</sequence>
<evidence type="ECO:0000259" key="1">
    <source>
        <dbReference type="Pfam" id="PF01266"/>
    </source>
</evidence>
<dbReference type="GeneID" id="85367809"/>
<dbReference type="RefSeq" id="XP_060325251.1">
    <property type="nucleotide sequence ID" value="XM_060484261.1"/>
</dbReference>
<dbReference type="EMBL" id="JAUEPS010000052">
    <property type="protein sequence ID" value="KAK0444904.1"/>
    <property type="molecule type" value="Genomic_DNA"/>
</dbReference>